<feature type="compositionally biased region" description="Polar residues" evidence="2">
    <location>
        <begin position="1"/>
        <end position="17"/>
    </location>
</feature>
<feature type="region of interest" description="Disordered" evidence="2">
    <location>
        <begin position="1"/>
        <end position="57"/>
    </location>
</feature>
<sequence>MHVQGSAANQASNQTDDILSGLVQDETFGEGQGRASATNQEDEGQNESSANETHSNKMQVTSIEQAVDLGAAAIKAAKAAVKSFVSIKGFDRDAENQRVKVRELLAKQSACLEAKLHGRKSTDGEDFESVAKQLRKENNKLDAMLEGKEGMYAKVRKDIESAIGELTKMAVDLKQLEEEG</sequence>
<evidence type="ECO:0000313" key="3">
    <source>
        <dbReference type="EMBL" id="SIQ98790.1"/>
    </source>
</evidence>
<evidence type="ECO:0000313" key="4">
    <source>
        <dbReference type="Proteomes" id="UP000185841"/>
    </source>
</evidence>
<name>A0A1N6X948_AQUAC</name>
<gene>
    <name evidence="3" type="ORF">SAMN05878282_11229</name>
</gene>
<evidence type="ECO:0000256" key="2">
    <source>
        <dbReference type="SAM" id="MobiDB-lite"/>
    </source>
</evidence>
<feature type="compositionally biased region" description="Polar residues" evidence="2">
    <location>
        <begin position="46"/>
        <end position="57"/>
    </location>
</feature>
<dbReference type="Proteomes" id="UP000185841">
    <property type="component" value="Unassembled WGS sequence"/>
</dbReference>
<evidence type="ECO:0000256" key="1">
    <source>
        <dbReference type="SAM" id="Coils"/>
    </source>
</evidence>
<feature type="coiled-coil region" evidence="1">
    <location>
        <begin position="131"/>
        <end position="179"/>
    </location>
</feature>
<organism evidence="3 4">
    <name type="scientific">Aquipseudomonas alcaligenes</name>
    <name type="common">Pseudomonas alcaligenes</name>
    <dbReference type="NCBI Taxonomy" id="43263"/>
    <lineage>
        <taxon>Bacteria</taxon>
        <taxon>Pseudomonadati</taxon>
        <taxon>Pseudomonadota</taxon>
        <taxon>Gammaproteobacteria</taxon>
        <taxon>Pseudomonadales</taxon>
        <taxon>Pseudomonadaceae</taxon>
        <taxon>Aquipseudomonas</taxon>
    </lineage>
</organism>
<proteinExistence type="predicted"/>
<accession>A0A1N6X948</accession>
<keyword evidence="1" id="KW-0175">Coiled coil</keyword>
<reference evidence="3 4" key="1">
    <citation type="submission" date="2017-01" db="EMBL/GenBank/DDBJ databases">
        <authorList>
            <person name="Mah S.A."/>
            <person name="Swanson W.J."/>
            <person name="Moy G.W."/>
            <person name="Vacquier V.D."/>
        </authorList>
    </citation>
    <scope>NUCLEOTIDE SEQUENCE [LARGE SCALE GENOMIC DNA]</scope>
    <source>
        <strain evidence="3 4">RU36E</strain>
    </source>
</reference>
<protein>
    <submittedName>
        <fullName evidence="3">Uncharacterized protein</fullName>
    </submittedName>
</protein>
<dbReference type="AlphaFoldDB" id="A0A1N6X948"/>
<dbReference type="RefSeq" id="WP_076429249.1">
    <property type="nucleotide sequence ID" value="NZ_FTMP01000012.1"/>
</dbReference>
<dbReference type="EMBL" id="FTMP01000012">
    <property type="protein sequence ID" value="SIQ98790.1"/>
    <property type="molecule type" value="Genomic_DNA"/>
</dbReference>